<keyword evidence="2" id="KW-0732">Signal</keyword>
<dbReference type="STRING" id="2082308.A0A2K1R1V5"/>
<dbReference type="Pfam" id="PF09949">
    <property type="entry name" value="APP1_cat"/>
    <property type="match status" value="1"/>
</dbReference>
<dbReference type="GO" id="GO:0008195">
    <property type="term" value="F:phosphatidate phosphatase activity"/>
    <property type="evidence" value="ECO:0007669"/>
    <property type="project" value="InterPro"/>
</dbReference>
<keyword evidence="5" id="KW-1185">Reference proteome</keyword>
<dbReference type="GO" id="GO:0030479">
    <property type="term" value="C:actin cortical patch"/>
    <property type="evidence" value="ECO:0007669"/>
    <property type="project" value="TreeGrafter"/>
</dbReference>
<feature type="domain" description="Phosphatidate phosphatase APP1 catalytic" evidence="3">
    <location>
        <begin position="307"/>
        <end position="423"/>
    </location>
</feature>
<evidence type="ECO:0000256" key="1">
    <source>
        <dbReference type="SAM" id="MobiDB-lite"/>
    </source>
</evidence>
<feature type="signal peptide" evidence="2">
    <location>
        <begin position="1"/>
        <end position="19"/>
    </location>
</feature>
<feature type="compositionally biased region" description="Low complexity" evidence="1">
    <location>
        <begin position="270"/>
        <end position="283"/>
    </location>
</feature>
<accession>A0A2K1R1V5</accession>
<name>A0A2K1R1V5_9PEZI</name>
<dbReference type="PANTHER" id="PTHR28208:SF2">
    <property type="entry name" value="PHOSPHATIDATE PHOSPHATASE APP1 CATALYTIC DOMAIN-CONTAINING PROTEIN"/>
    <property type="match status" value="1"/>
</dbReference>
<dbReference type="InterPro" id="IPR019236">
    <property type="entry name" value="APP1_cat"/>
</dbReference>
<sequence length="668" mass="76441">MRVLFFLASASALTSVVSASGQPGFPIGNFFSKPHPNQHPSNVTLDRAPGLEAQRPYRHGRTLTSDLILAALFPYSAVTLEAVVSPFRVIARSFFERHAPRRSLEKDDVWKVVTIPTYADHTERGWRAALHGYATLEHQMKIRTNGNGIIHDDDYKHRQHLDKVIERLLVRATMDKTHNKAWRKHFYLLNDTEQANARGRAEAYMQTPLQDFRVSVNFPGECNITVYLDGLTDREGGIAEDILIPKECDEAGADDTEVDHAETRLNLEASSGEKSQSSTSSSSAKLHFVPPTGVTFISDIDDVLRVAEGMPEIMARWDMTSSKTHFHYSTLTPEVNSDFYIRGTEKYYPEGSWDFRPVGFTNYFASMIRDIDPRWKRLVRIIERFPARRAVMLGDTSNPTTMRDYPELMRQHPDQVQCLLIRDNQQTEASDWREPSTRHLLGLPSNKFFLFTKPSDLDRVPPIHLKALSEIPLGHLYKLDDPIESYARQKNYPGPEIDQLEVRWPNATVDFSDGFWYRNDGCFPYRIVTPLDKASHGNLTIKQADLQSTKPYEARKLSKSPFKGISSVMRAVWWRVKCDFLKGRDTSKLRQHCPFDLREGGDWEQHGNGKGYWDQEKMQFIRTYKPKTKQPDHPHAYRLAKGQTAILSTSKTVFSAYTTTMINPSNTP</sequence>
<dbReference type="InParanoid" id="A0A2K1R1V5"/>
<feature type="chain" id="PRO_5014380780" description="Phosphatidate phosphatase APP1 catalytic domain-containing protein" evidence="2">
    <location>
        <begin position="20"/>
        <end position="668"/>
    </location>
</feature>
<evidence type="ECO:0000259" key="3">
    <source>
        <dbReference type="Pfam" id="PF09949"/>
    </source>
</evidence>
<protein>
    <recommendedName>
        <fullName evidence="3">Phosphatidate phosphatase APP1 catalytic domain-containing protein</fullName>
    </recommendedName>
</protein>
<evidence type="ECO:0000313" key="4">
    <source>
        <dbReference type="EMBL" id="PNS21266.1"/>
    </source>
</evidence>
<proteinExistence type="predicted"/>
<dbReference type="Proteomes" id="UP000243797">
    <property type="component" value="Unassembled WGS sequence"/>
</dbReference>
<dbReference type="PANTHER" id="PTHR28208">
    <property type="entry name" value="PHOSPHATIDATE PHOSPHATASE APP1"/>
    <property type="match status" value="1"/>
</dbReference>
<evidence type="ECO:0000256" key="2">
    <source>
        <dbReference type="SAM" id="SignalP"/>
    </source>
</evidence>
<gene>
    <name evidence="4" type="ORF">CAC42_1045</name>
</gene>
<feature type="region of interest" description="Disordered" evidence="1">
    <location>
        <begin position="266"/>
        <end position="285"/>
    </location>
</feature>
<dbReference type="AlphaFoldDB" id="A0A2K1R1V5"/>
<evidence type="ECO:0000313" key="5">
    <source>
        <dbReference type="Proteomes" id="UP000243797"/>
    </source>
</evidence>
<dbReference type="EMBL" id="NKHZ01000011">
    <property type="protein sequence ID" value="PNS21266.1"/>
    <property type="molecule type" value="Genomic_DNA"/>
</dbReference>
<dbReference type="OrthoDB" id="414243at2759"/>
<reference evidence="4 5" key="1">
    <citation type="submission" date="2017-06" db="EMBL/GenBank/DDBJ databases">
        <title>Draft genome sequence of a variant of Elsinoe murrayae.</title>
        <authorList>
            <person name="Cheng Q."/>
        </authorList>
    </citation>
    <scope>NUCLEOTIDE SEQUENCE [LARGE SCALE GENOMIC DNA]</scope>
    <source>
        <strain evidence="4 5">CQ-2017a</strain>
    </source>
</reference>
<organism evidence="4 5">
    <name type="scientific">Sphaceloma murrayae</name>
    <dbReference type="NCBI Taxonomy" id="2082308"/>
    <lineage>
        <taxon>Eukaryota</taxon>
        <taxon>Fungi</taxon>
        <taxon>Dikarya</taxon>
        <taxon>Ascomycota</taxon>
        <taxon>Pezizomycotina</taxon>
        <taxon>Dothideomycetes</taxon>
        <taxon>Dothideomycetidae</taxon>
        <taxon>Myriangiales</taxon>
        <taxon>Elsinoaceae</taxon>
        <taxon>Sphaceloma</taxon>
    </lineage>
</organism>
<dbReference type="InterPro" id="IPR052935">
    <property type="entry name" value="Mg2+_PAP"/>
</dbReference>
<comment type="caution">
    <text evidence="4">The sequence shown here is derived from an EMBL/GenBank/DDBJ whole genome shotgun (WGS) entry which is preliminary data.</text>
</comment>